<keyword evidence="6 8" id="KW-1133">Transmembrane helix</keyword>
<organism evidence="10 11">
    <name type="scientific">Actinoplanes awajinensis subsp. mycoplanecinus</name>
    <dbReference type="NCBI Taxonomy" id="135947"/>
    <lineage>
        <taxon>Bacteria</taxon>
        <taxon>Bacillati</taxon>
        <taxon>Actinomycetota</taxon>
        <taxon>Actinomycetes</taxon>
        <taxon>Micromonosporales</taxon>
        <taxon>Micromonosporaceae</taxon>
        <taxon>Actinoplanes</taxon>
    </lineage>
</organism>
<keyword evidence="11" id="KW-1185">Reference proteome</keyword>
<dbReference type="GO" id="GO:0005886">
    <property type="term" value="C:plasma membrane"/>
    <property type="evidence" value="ECO:0007669"/>
    <property type="project" value="UniProtKB-SubCell"/>
</dbReference>
<evidence type="ECO:0000313" key="10">
    <source>
        <dbReference type="EMBL" id="KUL25969.1"/>
    </source>
</evidence>
<dbReference type="InterPro" id="IPR002898">
    <property type="entry name" value="MotA_ExbB_proton_chnl"/>
</dbReference>
<evidence type="ECO:0000256" key="2">
    <source>
        <dbReference type="ARBA" id="ARBA00008038"/>
    </source>
</evidence>
<feature type="transmembrane region" description="Helical" evidence="8">
    <location>
        <begin position="145"/>
        <end position="169"/>
    </location>
</feature>
<reference evidence="10 11" key="1">
    <citation type="submission" date="2015-10" db="EMBL/GenBank/DDBJ databases">
        <authorList>
            <person name="Gilbert D.G."/>
        </authorList>
    </citation>
    <scope>NUCLEOTIDE SEQUENCE [LARGE SCALE GENOMIC DNA]</scope>
    <source>
        <strain evidence="10 11">NRRL B-16712</strain>
    </source>
</reference>
<keyword evidence="7 8" id="KW-0472">Membrane</keyword>
<dbReference type="PROSITE" id="PS01307">
    <property type="entry name" value="MOTA"/>
    <property type="match status" value="1"/>
</dbReference>
<feature type="transmembrane region" description="Helical" evidence="8">
    <location>
        <begin position="181"/>
        <end position="201"/>
    </location>
</feature>
<dbReference type="PANTHER" id="PTHR30433">
    <property type="entry name" value="CHEMOTAXIS PROTEIN MOTA"/>
    <property type="match status" value="1"/>
</dbReference>
<proteinExistence type="inferred from homology"/>
<evidence type="ECO:0000256" key="7">
    <source>
        <dbReference type="ARBA" id="ARBA00023136"/>
    </source>
</evidence>
<gene>
    <name evidence="10" type="ORF">ADL15_39200</name>
</gene>
<comment type="caution">
    <text evidence="10">The sequence shown here is derived from an EMBL/GenBank/DDBJ whole genome shotgun (WGS) entry which is preliminary data.</text>
</comment>
<dbReference type="InterPro" id="IPR000540">
    <property type="entry name" value="Flag_MotA_CS"/>
</dbReference>
<comment type="subcellular location">
    <subcellularLocation>
        <location evidence="1">Cell membrane</location>
        <topology evidence="1">Multi-pass membrane protein</topology>
    </subcellularLocation>
</comment>
<evidence type="ECO:0000256" key="3">
    <source>
        <dbReference type="ARBA" id="ARBA00022448"/>
    </source>
</evidence>
<dbReference type="PANTHER" id="PTHR30433:SF3">
    <property type="entry name" value="MOTILITY PROTEIN A"/>
    <property type="match status" value="1"/>
</dbReference>
<feature type="transmembrane region" description="Helical" evidence="8">
    <location>
        <begin position="28"/>
        <end position="53"/>
    </location>
</feature>
<dbReference type="OrthoDB" id="9806929at2"/>
<comment type="similarity">
    <text evidence="2">Belongs to the MotA family.</text>
</comment>
<keyword evidence="10" id="KW-0969">Cilium</keyword>
<feature type="transmembrane region" description="Helical" evidence="8">
    <location>
        <begin position="5"/>
        <end position="22"/>
    </location>
</feature>
<sequence length="263" mass="27750">MDISTIVGVLAGLVIVFTVQILEGGSPASILLIPSMILVFGGAFAAAMAGGVLKDATGFVNQLKKAFTAKVTPPTQLLDNVVKLAERARREGLLALEDAVKTVEHPFLKRGLQLAIDGTDPDELHDILHAEVAAKKKADKAGTKFFENMGGYAPTIGIIGTVMGLVHVLENLDKPETLGHSISAAFVATLWGVLSANIIWLPMAARLTRLSGVEAEEMELVIDGVLAIQAGSNPRLVAQKLRSLLPPDEMKKAEAMASSKKAA</sequence>
<dbReference type="Pfam" id="PF01618">
    <property type="entry name" value="MotA_ExbB"/>
    <property type="match status" value="1"/>
</dbReference>
<evidence type="ECO:0000313" key="11">
    <source>
        <dbReference type="Proteomes" id="UP000053244"/>
    </source>
</evidence>
<dbReference type="GO" id="GO:0071978">
    <property type="term" value="P:bacterial-type flagellum-dependent swarming motility"/>
    <property type="evidence" value="ECO:0007669"/>
    <property type="project" value="InterPro"/>
</dbReference>
<dbReference type="EMBL" id="LLZH01000309">
    <property type="protein sequence ID" value="KUL25969.1"/>
    <property type="molecule type" value="Genomic_DNA"/>
</dbReference>
<keyword evidence="5 8" id="KW-0812">Transmembrane</keyword>
<evidence type="ECO:0000256" key="8">
    <source>
        <dbReference type="SAM" id="Phobius"/>
    </source>
</evidence>
<accession>A0A101JFJ3</accession>
<dbReference type="GO" id="GO:0006935">
    <property type="term" value="P:chemotaxis"/>
    <property type="evidence" value="ECO:0007669"/>
    <property type="project" value="InterPro"/>
</dbReference>
<keyword evidence="10" id="KW-0966">Cell projection</keyword>
<keyword evidence="4" id="KW-1003">Cell membrane</keyword>
<dbReference type="AlphaFoldDB" id="A0A101JFJ3"/>
<keyword evidence="10" id="KW-0282">Flagellum</keyword>
<evidence type="ECO:0000256" key="4">
    <source>
        <dbReference type="ARBA" id="ARBA00022475"/>
    </source>
</evidence>
<keyword evidence="3" id="KW-0813">Transport</keyword>
<evidence type="ECO:0000256" key="5">
    <source>
        <dbReference type="ARBA" id="ARBA00022692"/>
    </source>
</evidence>
<protein>
    <submittedName>
        <fullName evidence="10">Flagellar motor protein MotA</fullName>
    </submittedName>
</protein>
<name>A0A101JFJ3_9ACTN</name>
<dbReference type="Proteomes" id="UP000053244">
    <property type="component" value="Unassembled WGS sequence"/>
</dbReference>
<dbReference type="InterPro" id="IPR047055">
    <property type="entry name" value="MotA-like"/>
</dbReference>
<evidence type="ECO:0000259" key="9">
    <source>
        <dbReference type="Pfam" id="PF01618"/>
    </source>
</evidence>
<evidence type="ECO:0000256" key="6">
    <source>
        <dbReference type="ARBA" id="ARBA00022989"/>
    </source>
</evidence>
<dbReference type="RefSeq" id="WP_067702669.1">
    <property type="nucleotide sequence ID" value="NZ_LLZH01000309.1"/>
</dbReference>
<feature type="domain" description="MotA/TolQ/ExbB proton channel" evidence="9">
    <location>
        <begin position="101"/>
        <end position="219"/>
    </location>
</feature>
<evidence type="ECO:0000256" key="1">
    <source>
        <dbReference type="ARBA" id="ARBA00004651"/>
    </source>
</evidence>